<proteinExistence type="predicted"/>
<dbReference type="InterPro" id="IPR003439">
    <property type="entry name" value="ABC_transporter-like_ATP-bd"/>
</dbReference>
<dbReference type="GO" id="GO:0016887">
    <property type="term" value="F:ATP hydrolysis activity"/>
    <property type="evidence" value="ECO:0007669"/>
    <property type="project" value="InterPro"/>
</dbReference>
<keyword evidence="2" id="KW-0547">Nucleotide-binding</keyword>
<keyword evidence="3" id="KW-0067">ATP-binding</keyword>
<dbReference type="InterPro" id="IPR027417">
    <property type="entry name" value="P-loop_NTPase"/>
</dbReference>
<protein>
    <recommendedName>
        <fullName evidence="4">ABC transporter domain-containing protein</fullName>
    </recommendedName>
</protein>
<name>A0A382Y987_9ZZZZ</name>
<dbReference type="PANTHER" id="PTHR43776:SF8">
    <property type="entry name" value="ABC TRANSPORTER, ATP-BINDING PROTEIN"/>
    <property type="match status" value="1"/>
</dbReference>
<accession>A0A382Y987</accession>
<dbReference type="Pfam" id="PF00005">
    <property type="entry name" value="ABC_tran"/>
    <property type="match status" value="1"/>
</dbReference>
<evidence type="ECO:0000256" key="1">
    <source>
        <dbReference type="ARBA" id="ARBA00022448"/>
    </source>
</evidence>
<keyword evidence="1" id="KW-0813">Transport</keyword>
<sequence>MEQSILLQAQDLTKYFPVTKGLVLQKTVGWVQAVDHVNFAIPRGKTLSLVGESGCGKTTTAKLILRLEQPTTGQITLDGLDVHTIDGDDLKQYHTDVSAVFQDPWSSLSPRMRVRDIISEALVVNQKVSKNEAYDRVDELLVQVG</sequence>
<organism evidence="5">
    <name type="scientific">marine metagenome</name>
    <dbReference type="NCBI Taxonomy" id="408172"/>
    <lineage>
        <taxon>unclassified sequences</taxon>
        <taxon>metagenomes</taxon>
        <taxon>ecological metagenomes</taxon>
    </lineage>
</organism>
<evidence type="ECO:0000256" key="2">
    <source>
        <dbReference type="ARBA" id="ARBA00022741"/>
    </source>
</evidence>
<dbReference type="PANTHER" id="PTHR43776">
    <property type="entry name" value="TRANSPORT ATP-BINDING PROTEIN"/>
    <property type="match status" value="1"/>
</dbReference>
<feature type="domain" description="ABC transporter" evidence="4">
    <location>
        <begin position="35"/>
        <end position="141"/>
    </location>
</feature>
<dbReference type="AlphaFoldDB" id="A0A382Y987"/>
<evidence type="ECO:0000256" key="3">
    <source>
        <dbReference type="ARBA" id="ARBA00022840"/>
    </source>
</evidence>
<evidence type="ECO:0000313" key="5">
    <source>
        <dbReference type="EMBL" id="SVD79833.1"/>
    </source>
</evidence>
<reference evidence="5" key="1">
    <citation type="submission" date="2018-05" db="EMBL/GenBank/DDBJ databases">
        <authorList>
            <person name="Lanie J.A."/>
            <person name="Ng W.-L."/>
            <person name="Kazmierczak K.M."/>
            <person name="Andrzejewski T.M."/>
            <person name="Davidsen T.M."/>
            <person name="Wayne K.J."/>
            <person name="Tettelin H."/>
            <person name="Glass J.I."/>
            <person name="Rusch D."/>
            <person name="Podicherti R."/>
            <person name="Tsui H.-C.T."/>
            <person name="Winkler M.E."/>
        </authorList>
    </citation>
    <scope>NUCLEOTIDE SEQUENCE</scope>
</reference>
<dbReference type="InterPro" id="IPR050319">
    <property type="entry name" value="ABC_transp_ATP-bind"/>
</dbReference>
<dbReference type="SUPFAM" id="SSF52540">
    <property type="entry name" value="P-loop containing nucleoside triphosphate hydrolases"/>
    <property type="match status" value="1"/>
</dbReference>
<gene>
    <name evidence="5" type="ORF">METZ01_LOCUS432687</name>
</gene>
<dbReference type="GO" id="GO:0005524">
    <property type="term" value="F:ATP binding"/>
    <property type="evidence" value="ECO:0007669"/>
    <property type="project" value="UniProtKB-KW"/>
</dbReference>
<evidence type="ECO:0000259" key="4">
    <source>
        <dbReference type="Pfam" id="PF00005"/>
    </source>
</evidence>
<dbReference type="EMBL" id="UINC01173951">
    <property type="protein sequence ID" value="SVD79833.1"/>
    <property type="molecule type" value="Genomic_DNA"/>
</dbReference>
<feature type="non-terminal residue" evidence="5">
    <location>
        <position position="145"/>
    </location>
</feature>
<dbReference type="Gene3D" id="3.40.50.300">
    <property type="entry name" value="P-loop containing nucleotide triphosphate hydrolases"/>
    <property type="match status" value="1"/>
</dbReference>